<accession>A0A377WIH7</accession>
<name>A0A377WIH7_KLEPN</name>
<dbReference type="PRINTS" id="PR00702">
    <property type="entry name" value="ACRIFLAVINRP"/>
</dbReference>
<sequence length="250" mass="26646">MPNFFIDRPIFAWVIAIIIMLAGGLSILKLPVAQYPTIAPPAISITAMYPGADAETVQNTVTQVIEQNMNGIDHLMYMSSNGDSTGTATITLTFESGTDPDIAQVQVQNKLALATPLLPQEVQQQGISVEKASSSFLMVVGVINTNGTMNQDDISDYVAANMKDPISRTSGVGDVQLFGSQYAMRIWMDPNKLNNFQLTPVDVISALKAQNAQVAAGQLGGTPPVKGQQLNASIIAQTRLTNTESLATSC</sequence>
<evidence type="ECO:0000313" key="5">
    <source>
        <dbReference type="Proteomes" id="UP000254799"/>
    </source>
</evidence>
<dbReference type="Gene3D" id="3.30.70.1320">
    <property type="entry name" value="Multidrug efflux transporter AcrB pore domain like"/>
    <property type="match status" value="1"/>
</dbReference>
<feature type="transmembrane region" description="Helical" evidence="3">
    <location>
        <begin position="12"/>
        <end position="32"/>
    </location>
</feature>
<dbReference type="PANTHER" id="PTHR32063">
    <property type="match status" value="1"/>
</dbReference>
<dbReference type="Pfam" id="PF00873">
    <property type="entry name" value="ACR_tran"/>
    <property type="match status" value="1"/>
</dbReference>
<dbReference type="Gene3D" id="3.30.2090.10">
    <property type="entry name" value="Multidrug efflux transporter AcrB TolC docking domain, DN and DC subdomains"/>
    <property type="match status" value="1"/>
</dbReference>
<dbReference type="SUPFAM" id="SSF82693">
    <property type="entry name" value="Multidrug efflux transporter AcrB pore domain, PN1, PN2, PC1 and PC2 subdomains"/>
    <property type="match status" value="2"/>
</dbReference>
<dbReference type="PANTHER" id="PTHR32063:SF13">
    <property type="entry name" value="MULTIDRUG EFFLUX PUMP SUBUNIT ACRB-RELATED"/>
    <property type="match status" value="1"/>
</dbReference>
<protein>
    <submittedName>
        <fullName evidence="4">RND efflux system</fullName>
    </submittedName>
</protein>
<dbReference type="GO" id="GO:0005886">
    <property type="term" value="C:plasma membrane"/>
    <property type="evidence" value="ECO:0007669"/>
    <property type="project" value="TreeGrafter"/>
</dbReference>
<dbReference type="InterPro" id="IPR001036">
    <property type="entry name" value="Acrflvin-R"/>
</dbReference>
<keyword evidence="3" id="KW-0472">Membrane</keyword>
<gene>
    <name evidence="4" type="primary">acrB_5</name>
    <name evidence="4" type="ORF">NCTC8849_01538</name>
</gene>
<evidence type="ECO:0000256" key="1">
    <source>
        <dbReference type="ARBA" id="ARBA00022692"/>
    </source>
</evidence>
<evidence type="ECO:0000313" key="4">
    <source>
        <dbReference type="EMBL" id="STT52988.1"/>
    </source>
</evidence>
<dbReference type="SUPFAM" id="SSF82714">
    <property type="entry name" value="Multidrug efflux transporter AcrB TolC docking domain, DN and DC subdomains"/>
    <property type="match status" value="1"/>
</dbReference>
<keyword evidence="2 3" id="KW-1133">Transmembrane helix</keyword>
<dbReference type="GO" id="GO:0042910">
    <property type="term" value="F:xenobiotic transmembrane transporter activity"/>
    <property type="evidence" value="ECO:0007669"/>
    <property type="project" value="TreeGrafter"/>
</dbReference>
<dbReference type="EMBL" id="UGLC01000002">
    <property type="protein sequence ID" value="STT52988.1"/>
    <property type="molecule type" value="Genomic_DNA"/>
</dbReference>
<reference evidence="4 5" key="1">
    <citation type="submission" date="2018-06" db="EMBL/GenBank/DDBJ databases">
        <authorList>
            <consortium name="Pathogen Informatics"/>
            <person name="Doyle S."/>
        </authorList>
    </citation>
    <scope>NUCLEOTIDE SEQUENCE [LARGE SCALE GENOMIC DNA]</scope>
    <source>
        <strain evidence="4 5">NCTC8849</strain>
    </source>
</reference>
<dbReference type="AlphaFoldDB" id="A0A377WIH7"/>
<organism evidence="4 5">
    <name type="scientific">Klebsiella pneumoniae</name>
    <dbReference type="NCBI Taxonomy" id="573"/>
    <lineage>
        <taxon>Bacteria</taxon>
        <taxon>Pseudomonadati</taxon>
        <taxon>Pseudomonadota</taxon>
        <taxon>Gammaproteobacteria</taxon>
        <taxon>Enterobacterales</taxon>
        <taxon>Enterobacteriaceae</taxon>
        <taxon>Klebsiella/Raoultella group</taxon>
        <taxon>Klebsiella</taxon>
        <taxon>Klebsiella pneumoniae complex</taxon>
    </lineage>
</organism>
<dbReference type="InterPro" id="IPR027463">
    <property type="entry name" value="AcrB_DN_DC_subdom"/>
</dbReference>
<dbReference type="FunFam" id="3.30.70.1430:FF:000001">
    <property type="entry name" value="Efflux pump membrane transporter"/>
    <property type="match status" value="1"/>
</dbReference>
<proteinExistence type="predicted"/>
<evidence type="ECO:0000256" key="2">
    <source>
        <dbReference type="ARBA" id="ARBA00022989"/>
    </source>
</evidence>
<keyword evidence="1 3" id="KW-0812">Transmembrane</keyword>
<dbReference type="Proteomes" id="UP000254799">
    <property type="component" value="Unassembled WGS sequence"/>
</dbReference>
<evidence type="ECO:0000256" key="3">
    <source>
        <dbReference type="SAM" id="Phobius"/>
    </source>
</evidence>
<dbReference type="Gene3D" id="1.20.1640.10">
    <property type="entry name" value="Multidrug efflux transporter AcrB transmembrane domain"/>
    <property type="match status" value="1"/>
</dbReference>
<dbReference type="Gene3D" id="3.30.70.1430">
    <property type="entry name" value="Multidrug efflux transporter AcrB pore domain"/>
    <property type="match status" value="1"/>
</dbReference>